<protein>
    <submittedName>
        <fullName evidence="2">ClbS/DfsB family four-helix bundle protein</fullName>
    </submittedName>
</protein>
<proteinExistence type="predicted"/>
<comment type="caution">
    <text evidence="2">The sequence shown here is derived from an EMBL/GenBank/DDBJ whole genome shotgun (WGS) entry which is preliminary data.</text>
</comment>
<evidence type="ECO:0000313" key="2">
    <source>
        <dbReference type="EMBL" id="MBJ7639331.1"/>
    </source>
</evidence>
<accession>A0A4Z0RMH9</accession>
<dbReference type="Gene3D" id="1.20.120.450">
    <property type="entry name" value="dinb family like domain"/>
    <property type="match status" value="1"/>
</dbReference>
<reference evidence="2" key="1">
    <citation type="submission" date="2020-02" db="EMBL/GenBank/DDBJ databases">
        <authorList>
            <person name="Fontana A."/>
            <person name="Patrone V."/>
            <person name="Morelli L."/>
        </authorList>
    </citation>
    <scope>NUCLEOTIDE SEQUENCE</scope>
    <source>
        <strain evidence="1">CCUG 30943</strain>
        <strain evidence="2">CCUG 43002</strain>
    </source>
</reference>
<dbReference type="EMBL" id="JAAOCX010000009">
    <property type="protein sequence ID" value="MBJ7632947.1"/>
    <property type="molecule type" value="Genomic_DNA"/>
</dbReference>
<evidence type="ECO:0000313" key="1">
    <source>
        <dbReference type="EMBL" id="MBJ7632947.1"/>
    </source>
</evidence>
<dbReference type="RefSeq" id="WP_135411164.1">
    <property type="nucleotide sequence ID" value="NZ_ALXH01000081.1"/>
</dbReference>
<gene>
    <name evidence="2" type="ORF">HAU20_08045</name>
    <name evidence="1" type="ORF">HAU43_07600</name>
</gene>
<dbReference type="Proteomes" id="UP000808038">
    <property type="component" value="Unassembled WGS sequence"/>
</dbReference>
<reference evidence="2 3" key="2">
    <citation type="journal article" date="2021" name="Int. J. Food Microbiol.">
        <title>Safety demonstration of a microbial species for use in the food chain: Weissella confusa.</title>
        <authorList>
            <person name="Bourdichon F."/>
            <person name="Patrone V."/>
            <person name="Fontana A."/>
            <person name="Milani G."/>
            <person name="Morelli L."/>
        </authorList>
    </citation>
    <scope>NUCLEOTIDE SEQUENCE [LARGE SCALE GENOMIC DNA]</scope>
    <source>
        <strain evidence="1">CCUG 30943</strain>
        <strain evidence="2 3">CCUG 43002</strain>
    </source>
</reference>
<dbReference type="PIRSF" id="PIRSF031551">
    <property type="entry name" value="DUF1706"/>
    <property type="match status" value="1"/>
</dbReference>
<dbReference type="PANTHER" id="PTHR40658">
    <property type="match status" value="1"/>
</dbReference>
<keyword evidence="3" id="KW-1185">Reference proteome</keyword>
<dbReference type="InterPro" id="IPR012550">
    <property type="entry name" value="DUF1706"/>
</dbReference>
<evidence type="ECO:0000313" key="3">
    <source>
        <dbReference type="Proteomes" id="UP000728106"/>
    </source>
</evidence>
<dbReference type="AlphaFoldDB" id="A0A4Z0RMH9"/>
<organism evidence="2 3">
    <name type="scientific">Weissella confusa</name>
    <name type="common">Lactobacillus confusus</name>
    <dbReference type="NCBI Taxonomy" id="1583"/>
    <lineage>
        <taxon>Bacteria</taxon>
        <taxon>Bacillati</taxon>
        <taxon>Bacillota</taxon>
        <taxon>Bacilli</taxon>
        <taxon>Lactobacillales</taxon>
        <taxon>Lactobacillaceae</taxon>
        <taxon>Weissella</taxon>
    </lineage>
</organism>
<dbReference type="Proteomes" id="UP000728106">
    <property type="component" value="Unassembled WGS sequence"/>
</dbReference>
<dbReference type="Pfam" id="PF08020">
    <property type="entry name" value="DUF1706"/>
    <property type="match status" value="1"/>
</dbReference>
<sequence length="178" mass="20654">MARPKTKAELLTASEQQFEKMWQLIDAMPDEEQAATFAFGAEMGKEAHWGRDKNIRDVLVHLYEWHQLLLRWVNANLNGDQQPFLPAPYNWKTYGEMNVGFWEKHQETTLADAKVMLHDSHDKVMTLIAELSDEALFTKQYFSWTGTTTLASYCISATVAHYEWAIKKLKAHQKTYQA</sequence>
<dbReference type="InterPro" id="IPR034660">
    <property type="entry name" value="DinB/YfiT-like"/>
</dbReference>
<dbReference type="EMBL" id="JAAOCP010000009">
    <property type="protein sequence ID" value="MBJ7639331.1"/>
    <property type="molecule type" value="Genomic_DNA"/>
</dbReference>
<dbReference type="SUPFAM" id="SSF109854">
    <property type="entry name" value="DinB/YfiT-like putative metalloenzymes"/>
    <property type="match status" value="1"/>
</dbReference>
<name>A0A4Z0RMH9_WEICO</name>
<dbReference type="PANTHER" id="PTHR40658:SF4">
    <property type="entry name" value="HYPOTHETICAL CYTOSOLIC PROTEIN"/>
    <property type="match status" value="1"/>
</dbReference>